<feature type="transmembrane region" description="Helical" evidence="2">
    <location>
        <begin position="662"/>
        <end position="686"/>
    </location>
</feature>
<evidence type="ECO:0000256" key="1">
    <source>
        <dbReference type="SAM" id="MobiDB-lite"/>
    </source>
</evidence>
<evidence type="ECO:0000256" key="2">
    <source>
        <dbReference type="SAM" id="Phobius"/>
    </source>
</evidence>
<keyword evidence="2" id="KW-0812">Transmembrane</keyword>
<dbReference type="OrthoDB" id="5428040at2759"/>
<dbReference type="AlphaFoldDB" id="A0A9W8RIT7"/>
<accession>A0A9W8RIT7</accession>
<feature type="transmembrane region" description="Helical" evidence="2">
    <location>
        <begin position="80"/>
        <end position="102"/>
    </location>
</feature>
<proteinExistence type="predicted"/>
<dbReference type="Proteomes" id="UP001152049">
    <property type="component" value="Unassembled WGS sequence"/>
</dbReference>
<reference evidence="3" key="1">
    <citation type="submission" date="2022-09" db="EMBL/GenBank/DDBJ databases">
        <title>Fusarium specimens isolated from Avocado Roots.</title>
        <authorList>
            <person name="Stajich J."/>
            <person name="Roper C."/>
            <person name="Heimlech-Rivalta G."/>
        </authorList>
    </citation>
    <scope>NUCLEOTIDE SEQUENCE</scope>
    <source>
        <strain evidence="3">CF00136</strain>
    </source>
</reference>
<comment type="caution">
    <text evidence="3">The sequence shown here is derived from an EMBL/GenBank/DDBJ whole genome shotgun (WGS) entry which is preliminary data.</text>
</comment>
<feature type="transmembrane region" description="Helical" evidence="2">
    <location>
        <begin position="202"/>
        <end position="227"/>
    </location>
</feature>
<feature type="compositionally biased region" description="Polar residues" evidence="1">
    <location>
        <begin position="1"/>
        <end position="17"/>
    </location>
</feature>
<keyword evidence="2" id="KW-0472">Membrane</keyword>
<feature type="region of interest" description="Disordered" evidence="1">
    <location>
        <begin position="1"/>
        <end position="33"/>
    </location>
</feature>
<feature type="transmembrane region" description="Helical" evidence="2">
    <location>
        <begin position="136"/>
        <end position="158"/>
    </location>
</feature>
<protein>
    <submittedName>
        <fullName evidence="3">Uncharacterized protein</fullName>
    </submittedName>
</protein>
<sequence length="757" mass="83379">MQTPQQHDITHATSSPMEVSAGYGGHDTSMKELGQSDLKGKSAQSTFDIVETPMRPATTFFVPPQQQRDRRWWHRIGRPGILVLTVGTGVTLFCTSLLIFLWNGADRARSGYHRAEFWDDIVFNGWATQLVTICSAGIRVSIGFQIGLAAAAMAAVILETAGSRFCDTAMLSIQRASSSSAGPLDLLPTAWRHCLAGRVSGLLYLLVLALTVAIALISTLTSTILLFDLGEGQISAPITTTIKAVGFDIANSSAFSSIAYWRSRPLAHWRFAETRPAQMETPLRTDNAVDTGDIYRAMLPFDMASDRTTLEYYQGPAVVINQRTACFPPTFINASIQWETGMRSGISGLHLNATFAVENQIDFLGNELSKPIKIHCRLHNMWNSTKTSANSPTALCNELAMVEVSTKNVTMNPLSGWPYGFRYVTLINSGEVLNGRFESGMGKAIPDDLQKELDDLTYHTNGPWTVAHTADETEVFNITVCYISQNLPHKLNVTMSGKPVTSEPRFLTDLSSLTVIRNDTSVIRQLGVGISPDNTTGRGTLDLQVHSGPDLWMELDEELSLQSAYLELWMTLIEFSTLGGWDLAGNIVFEEDITTNVIWATHPEHAAMFQSILHETGNPAIAFQAIMFRVYQMLYYDWLPIFEPTHEVTSINAQNVVVPQQWTGFIVVTAILTTHFILTALTLVLFAKRTKSSLLGNAWQAVSQLVSPETQDIIRAAGSEGMKDRQVEALARSAGRDKEAYALASGVDSGRIELRVR</sequence>
<keyword evidence="2" id="KW-1133">Transmembrane helix</keyword>
<evidence type="ECO:0000313" key="4">
    <source>
        <dbReference type="Proteomes" id="UP001152049"/>
    </source>
</evidence>
<dbReference type="EMBL" id="JAOQAZ010000050">
    <property type="protein sequence ID" value="KAJ4244575.1"/>
    <property type="molecule type" value="Genomic_DNA"/>
</dbReference>
<gene>
    <name evidence="3" type="ORF">NW762_014431</name>
</gene>
<name>A0A9W8RIT7_9HYPO</name>
<evidence type="ECO:0000313" key="3">
    <source>
        <dbReference type="EMBL" id="KAJ4244575.1"/>
    </source>
</evidence>
<keyword evidence="4" id="KW-1185">Reference proteome</keyword>
<organism evidence="3 4">
    <name type="scientific">Fusarium torreyae</name>
    <dbReference type="NCBI Taxonomy" id="1237075"/>
    <lineage>
        <taxon>Eukaryota</taxon>
        <taxon>Fungi</taxon>
        <taxon>Dikarya</taxon>
        <taxon>Ascomycota</taxon>
        <taxon>Pezizomycotina</taxon>
        <taxon>Sordariomycetes</taxon>
        <taxon>Hypocreomycetidae</taxon>
        <taxon>Hypocreales</taxon>
        <taxon>Nectriaceae</taxon>
        <taxon>Fusarium</taxon>
    </lineage>
</organism>